<evidence type="ECO:0000313" key="1">
    <source>
        <dbReference type="EMBL" id="KZS90826.1"/>
    </source>
</evidence>
<dbReference type="CDD" id="cd18809">
    <property type="entry name" value="SF1_C_RecD"/>
    <property type="match status" value="1"/>
</dbReference>
<accession>A0A164RS23</accession>
<dbReference type="AlphaFoldDB" id="A0A164RS23"/>
<evidence type="ECO:0000313" key="2">
    <source>
        <dbReference type="Proteomes" id="UP000076722"/>
    </source>
</evidence>
<dbReference type="Proteomes" id="UP000076722">
    <property type="component" value="Unassembled WGS sequence"/>
</dbReference>
<name>A0A164RS23_9AGAM</name>
<proteinExistence type="predicted"/>
<dbReference type="EMBL" id="KV419419">
    <property type="protein sequence ID" value="KZS90826.1"/>
    <property type="molecule type" value="Genomic_DNA"/>
</dbReference>
<keyword evidence="2" id="KW-1185">Reference proteome</keyword>
<gene>
    <name evidence="1" type="ORF">SISNIDRAFT_399886</name>
</gene>
<evidence type="ECO:0008006" key="3">
    <source>
        <dbReference type="Google" id="ProtNLM"/>
    </source>
</evidence>
<sequence length="69" mass="7719">MTVHKAQGQGMKRVIVDLAQCRGTEEPYTMISRAKSLAGLAILRPFLGSKLRCPPSEEYRDERTRIGSL</sequence>
<feature type="non-terminal residue" evidence="1">
    <location>
        <position position="69"/>
    </location>
</feature>
<dbReference type="InterPro" id="IPR027417">
    <property type="entry name" value="P-loop_NTPase"/>
</dbReference>
<protein>
    <recommendedName>
        <fullName evidence="3">UvrD-like helicase C-terminal domain-containing protein</fullName>
    </recommendedName>
</protein>
<dbReference type="SUPFAM" id="SSF52540">
    <property type="entry name" value="P-loop containing nucleoside triphosphate hydrolases"/>
    <property type="match status" value="1"/>
</dbReference>
<dbReference type="OrthoDB" id="432234at2759"/>
<reference evidence="1 2" key="1">
    <citation type="journal article" date="2016" name="Mol. Biol. Evol.">
        <title>Comparative Genomics of Early-Diverging Mushroom-Forming Fungi Provides Insights into the Origins of Lignocellulose Decay Capabilities.</title>
        <authorList>
            <person name="Nagy L.G."/>
            <person name="Riley R."/>
            <person name="Tritt A."/>
            <person name="Adam C."/>
            <person name="Daum C."/>
            <person name="Floudas D."/>
            <person name="Sun H."/>
            <person name="Yadav J.S."/>
            <person name="Pangilinan J."/>
            <person name="Larsson K.H."/>
            <person name="Matsuura K."/>
            <person name="Barry K."/>
            <person name="Labutti K."/>
            <person name="Kuo R."/>
            <person name="Ohm R.A."/>
            <person name="Bhattacharya S.S."/>
            <person name="Shirouzu T."/>
            <person name="Yoshinaga Y."/>
            <person name="Martin F.M."/>
            <person name="Grigoriev I.V."/>
            <person name="Hibbett D.S."/>
        </authorList>
    </citation>
    <scope>NUCLEOTIDE SEQUENCE [LARGE SCALE GENOMIC DNA]</scope>
    <source>
        <strain evidence="1 2">HHB9708</strain>
    </source>
</reference>
<organism evidence="1 2">
    <name type="scientific">Sistotremastrum niveocremeum HHB9708</name>
    <dbReference type="NCBI Taxonomy" id="1314777"/>
    <lineage>
        <taxon>Eukaryota</taxon>
        <taxon>Fungi</taxon>
        <taxon>Dikarya</taxon>
        <taxon>Basidiomycota</taxon>
        <taxon>Agaricomycotina</taxon>
        <taxon>Agaricomycetes</taxon>
        <taxon>Sistotremastrales</taxon>
        <taxon>Sistotremastraceae</taxon>
        <taxon>Sertulicium</taxon>
        <taxon>Sertulicium niveocremeum</taxon>
    </lineage>
</organism>